<proteinExistence type="predicted"/>
<name>A0A0A7FW66_9CLOT</name>
<gene>
    <name evidence="1" type="ORF">U729_703</name>
</gene>
<organism evidence="1 2">
    <name type="scientific">Clostridium baratii str. Sullivan</name>
    <dbReference type="NCBI Taxonomy" id="1415775"/>
    <lineage>
        <taxon>Bacteria</taxon>
        <taxon>Bacillati</taxon>
        <taxon>Bacillota</taxon>
        <taxon>Clostridia</taxon>
        <taxon>Eubacteriales</taxon>
        <taxon>Clostridiaceae</taxon>
        <taxon>Clostridium</taxon>
    </lineage>
</organism>
<evidence type="ECO:0000313" key="1">
    <source>
        <dbReference type="EMBL" id="AIY83869.1"/>
    </source>
</evidence>
<dbReference type="RefSeq" id="WP_278248774.1">
    <property type="nucleotide sequence ID" value="NZ_CP006905.1"/>
</dbReference>
<dbReference type="HOGENOM" id="CLU_3287222_0_0_9"/>
<sequence>MNNIDTIVKDIKKFCSERGIEFKGVVKDKKSDKNYSIIVR</sequence>
<dbReference type="EMBL" id="CP006905">
    <property type="protein sequence ID" value="AIY83869.1"/>
    <property type="molecule type" value="Genomic_DNA"/>
</dbReference>
<protein>
    <submittedName>
        <fullName evidence="1">Uncharacterized protein</fullName>
    </submittedName>
</protein>
<dbReference type="Proteomes" id="UP000030635">
    <property type="component" value="Chromosome"/>
</dbReference>
<dbReference type="KEGG" id="cbv:U729_703"/>
<reference evidence="1 2" key="1">
    <citation type="journal article" date="2015" name="Infect. Genet. Evol.">
        <title>Genomic sequences of six botulinum neurotoxin-producing strains representing three clostridial species illustrate the mobility and diversity of botulinum neurotoxin genes.</title>
        <authorList>
            <person name="Smith T.J."/>
            <person name="Hill K.K."/>
            <person name="Xie G."/>
            <person name="Foley B.T."/>
            <person name="Williamson C.H."/>
            <person name="Foster J.T."/>
            <person name="Johnson S.L."/>
            <person name="Chertkov O."/>
            <person name="Teshima H."/>
            <person name="Gibbons H.S."/>
            <person name="Johnsky L.A."/>
            <person name="Karavis M.A."/>
            <person name="Smith L.A."/>
        </authorList>
    </citation>
    <scope>NUCLEOTIDE SEQUENCE [LARGE SCALE GENOMIC DNA]</scope>
    <source>
        <strain evidence="1">Sullivan</strain>
    </source>
</reference>
<evidence type="ECO:0000313" key="2">
    <source>
        <dbReference type="Proteomes" id="UP000030635"/>
    </source>
</evidence>
<accession>A0A0A7FW66</accession>
<dbReference type="AlphaFoldDB" id="A0A0A7FW66"/>
<keyword evidence="2" id="KW-1185">Reference proteome</keyword>